<organism evidence="2 3">
    <name type="scientific">Coptis chinensis</name>
    <dbReference type="NCBI Taxonomy" id="261450"/>
    <lineage>
        <taxon>Eukaryota</taxon>
        <taxon>Viridiplantae</taxon>
        <taxon>Streptophyta</taxon>
        <taxon>Embryophyta</taxon>
        <taxon>Tracheophyta</taxon>
        <taxon>Spermatophyta</taxon>
        <taxon>Magnoliopsida</taxon>
        <taxon>Ranunculales</taxon>
        <taxon>Ranunculaceae</taxon>
        <taxon>Coptidoideae</taxon>
        <taxon>Coptis</taxon>
    </lineage>
</organism>
<name>A0A835HP64_9MAGN</name>
<protein>
    <submittedName>
        <fullName evidence="2">Uncharacterized protein</fullName>
    </submittedName>
</protein>
<accession>A0A835HP64</accession>
<proteinExistence type="predicted"/>
<comment type="caution">
    <text evidence="2">The sequence shown here is derived from an EMBL/GenBank/DDBJ whole genome shotgun (WGS) entry which is preliminary data.</text>
</comment>
<dbReference type="Proteomes" id="UP000631114">
    <property type="component" value="Unassembled WGS sequence"/>
</dbReference>
<feature type="region of interest" description="Disordered" evidence="1">
    <location>
        <begin position="46"/>
        <end position="68"/>
    </location>
</feature>
<sequence length="120" mass="13752">MVKPAAEGKNPKTLDHPTVRGSRFAITFSPTKINLETLLVEETPRVKPKKPTNLGGLWGGSRRGHGRGRRTGRWLLEMLDFCKFCRICLCTRVGIWRDLVDVKDSQIFVYHSYFVEMFLA</sequence>
<keyword evidence="3" id="KW-1185">Reference proteome</keyword>
<evidence type="ECO:0000256" key="1">
    <source>
        <dbReference type="SAM" id="MobiDB-lite"/>
    </source>
</evidence>
<evidence type="ECO:0000313" key="2">
    <source>
        <dbReference type="EMBL" id="KAF9603226.1"/>
    </source>
</evidence>
<evidence type="ECO:0000313" key="3">
    <source>
        <dbReference type="Proteomes" id="UP000631114"/>
    </source>
</evidence>
<dbReference type="EMBL" id="JADFTS010000006">
    <property type="protein sequence ID" value="KAF9603226.1"/>
    <property type="molecule type" value="Genomic_DNA"/>
</dbReference>
<dbReference type="AlphaFoldDB" id="A0A835HP64"/>
<gene>
    <name evidence="2" type="ORF">IFM89_034559</name>
</gene>
<reference evidence="2 3" key="1">
    <citation type="submission" date="2020-10" db="EMBL/GenBank/DDBJ databases">
        <title>The Coptis chinensis genome and diversification of protoberbering-type alkaloids.</title>
        <authorList>
            <person name="Wang B."/>
            <person name="Shu S."/>
            <person name="Song C."/>
            <person name="Liu Y."/>
        </authorList>
    </citation>
    <scope>NUCLEOTIDE SEQUENCE [LARGE SCALE GENOMIC DNA]</scope>
    <source>
        <strain evidence="2">HL-2020</strain>
        <tissue evidence="2">Leaf</tissue>
    </source>
</reference>